<accession>A0A2K8KMS0</accession>
<reference evidence="3 4" key="1">
    <citation type="journal article" date="2017" name="Environ. Microbiol.">
        <title>Genomic and physiological analyses of 'Reinekea forsetii' reveal a versatile opportunistic lifestyle during spring algae blooms.</title>
        <authorList>
            <person name="Avci B."/>
            <person name="Hahnke R.L."/>
            <person name="Chafee M."/>
            <person name="Fischer T."/>
            <person name="Gruber-Vodicka H."/>
            <person name="Tegetmeyer H.E."/>
            <person name="Harder J."/>
            <person name="Fuchs B.M."/>
            <person name="Amann R.I."/>
            <person name="Teeling H."/>
        </authorList>
    </citation>
    <scope>NUCLEOTIDE SEQUENCE [LARGE SCALE GENOMIC DNA]</scope>
    <source>
        <strain evidence="3 4">Hel1_31_D35</strain>
    </source>
</reference>
<keyword evidence="4" id="KW-1185">Reference proteome</keyword>
<dbReference type="KEGG" id="rfo:REIFOR_00824"/>
<dbReference type="EMBL" id="CP011797">
    <property type="protein sequence ID" value="ATX75992.1"/>
    <property type="molecule type" value="Genomic_DNA"/>
</dbReference>
<dbReference type="AlphaFoldDB" id="A0A2K8KMS0"/>
<evidence type="ECO:0000313" key="4">
    <source>
        <dbReference type="Proteomes" id="UP000229757"/>
    </source>
</evidence>
<name>A0A2K8KMS0_9GAMM</name>
<feature type="transmembrane region" description="Helical" evidence="1">
    <location>
        <begin position="179"/>
        <end position="197"/>
    </location>
</feature>
<proteinExistence type="predicted"/>
<feature type="transmembrane region" description="Helical" evidence="1">
    <location>
        <begin position="123"/>
        <end position="145"/>
    </location>
</feature>
<gene>
    <name evidence="3" type="ORF">REIFOR_00824</name>
</gene>
<feature type="transmembrane region" description="Helical" evidence="1">
    <location>
        <begin position="285"/>
        <end position="305"/>
    </location>
</feature>
<keyword evidence="1" id="KW-0472">Membrane</keyword>
<keyword evidence="1" id="KW-1133">Transmembrane helix</keyword>
<feature type="transmembrane region" description="Helical" evidence="1">
    <location>
        <begin position="89"/>
        <end position="111"/>
    </location>
</feature>
<evidence type="ECO:0000259" key="2">
    <source>
        <dbReference type="Pfam" id="PF07670"/>
    </source>
</evidence>
<organism evidence="3 4">
    <name type="scientific">Reinekea forsetii</name>
    <dbReference type="NCBI Taxonomy" id="1336806"/>
    <lineage>
        <taxon>Bacteria</taxon>
        <taxon>Pseudomonadati</taxon>
        <taxon>Pseudomonadota</taxon>
        <taxon>Gammaproteobacteria</taxon>
        <taxon>Oceanospirillales</taxon>
        <taxon>Saccharospirillaceae</taxon>
        <taxon>Reinekea</taxon>
    </lineage>
</organism>
<evidence type="ECO:0000256" key="1">
    <source>
        <dbReference type="SAM" id="Phobius"/>
    </source>
</evidence>
<dbReference type="Proteomes" id="UP000229757">
    <property type="component" value="Chromosome"/>
</dbReference>
<evidence type="ECO:0000313" key="3">
    <source>
        <dbReference type="EMBL" id="ATX75992.1"/>
    </source>
</evidence>
<feature type="transmembrane region" description="Helical" evidence="1">
    <location>
        <begin position="256"/>
        <end position="279"/>
    </location>
</feature>
<dbReference type="InterPro" id="IPR011642">
    <property type="entry name" value="Gate_dom"/>
</dbReference>
<feature type="transmembrane region" description="Helical" evidence="1">
    <location>
        <begin position="226"/>
        <end position="244"/>
    </location>
</feature>
<feature type="domain" description="Nucleoside transporter/FeoB GTPase Gate" evidence="2">
    <location>
        <begin position="22"/>
        <end position="104"/>
    </location>
</feature>
<dbReference type="Pfam" id="PF07670">
    <property type="entry name" value="Gate"/>
    <property type="match status" value="1"/>
</dbReference>
<dbReference type="RefSeq" id="WP_100256366.1">
    <property type="nucleotide sequence ID" value="NZ_CP011797.1"/>
</dbReference>
<protein>
    <submittedName>
        <fullName evidence="3">Conserved hypothetical membrane protein</fullName>
    </submittedName>
</protein>
<sequence length="325" mass="35233">MTALSPIDHLRALARDTLEVSWTLYKIMVPTLIVIKVLEELGGVELLSQLLAPLMASLGLPETMALVWATSLLTNIYAGMLVFFTHSDGAMTVAQVSVIGGMMLIGHALPIEVRVAQKAGVRLGFSLLLRLVGGLAYGYFLHLIYSFSNTLQEPAILLWQPTLGPEPTLLAWALEQLKGLVAIFLIIVLLLAVLRIFRIIGIERLINLALAPLLRVFGISAQATSITLVGFTLGLSFGGGLLIREAASGRIKPMDVFAAMTLLGLSHSLIEDTLLILLMGADLSAVLSLRLLFTLLVAWPLIHWARGRSAAFQQRYLVHSLATDP</sequence>
<dbReference type="OrthoDB" id="9797308at2"/>
<keyword evidence="1" id="KW-0812">Transmembrane</keyword>